<dbReference type="EMBL" id="JARIHO010000001">
    <property type="protein sequence ID" value="KAJ7367468.1"/>
    <property type="molecule type" value="Genomic_DNA"/>
</dbReference>
<proteinExistence type="predicted"/>
<evidence type="ECO:0000313" key="2">
    <source>
        <dbReference type="EMBL" id="KAJ7367468.1"/>
    </source>
</evidence>
<reference evidence="2" key="1">
    <citation type="submission" date="2023-03" db="EMBL/GenBank/DDBJ databases">
        <title>Massive genome expansion in bonnet fungi (Mycena s.s.) driven by repeated elements and novel gene families across ecological guilds.</title>
        <authorList>
            <consortium name="Lawrence Berkeley National Laboratory"/>
            <person name="Harder C.B."/>
            <person name="Miyauchi S."/>
            <person name="Viragh M."/>
            <person name="Kuo A."/>
            <person name="Thoen E."/>
            <person name="Andreopoulos B."/>
            <person name="Lu D."/>
            <person name="Skrede I."/>
            <person name="Drula E."/>
            <person name="Henrissat B."/>
            <person name="Morin E."/>
            <person name="Kohler A."/>
            <person name="Barry K."/>
            <person name="LaButti K."/>
            <person name="Morin E."/>
            <person name="Salamov A."/>
            <person name="Lipzen A."/>
            <person name="Mereny Z."/>
            <person name="Hegedus B."/>
            <person name="Baldrian P."/>
            <person name="Stursova M."/>
            <person name="Weitz H."/>
            <person name="Taylor A."/>
            <person name="Grigoriev I.V."/>
            <person name="Nagy L.G."/>
            <person name="Martin F."/>
            <person name="Kauserud H."/>
        </authorList>
    </citation>
    <scope>NUCLEOTIDE SEQUENCE</scope>
    <source>
        <strain evidence="2">CBHHK002</strain>
    </source>
</reference>
<comment type="caution">
    <text evidence="2">The sequence shown here is derived from an EMBL/GenBank/DDBJ whole genome shotgun (WGS) entry which is preliminary data.</text>
</comment>
<dbReference type="Proteomes" id="UP001218218">
    <property type="component" value="Unassembled WGS sequence"/>
</dbReference>
<evidence type="ECO:0000313" key="3">
    <source>
        <dbReference type="Proteomes" id="UP001218218"/>
    </source>
</evidence>
<feature type="chain" id="PRO_5042000616" evidence="1">
    <location>
        <begin position="22"/>
        <end position="188"/>
    </location>
</feature>
<dbReference type="AlphaFoldDB" id="A0AAD7ASY0"/>
<protein>
    <submittedName>
        <fullName evidence="2">Uncharacterized protein</fullName>
    </submittedName>
</protein>
<keyword evidence="1" id="KW-0732">Signal</keyword>
<organism evidence="2 3">
    <name type="scientific">Mycena albidolilacea</name>
    <dbReference type="NCBI Taxonomy" id="1033008"/>
    <lineage>
        <taxon>Eukaryota</taxon>
        <taxon>Fungi</taxon>
        <taxon>Dikarya</taxon>
        <taxon>Basidiomycota</taxon>
        <taxon>Agaricomycotina</taxon>
        <taxon>Agaricomycetes</taxon>
        <taxon>Agaricomycetidae</taxon>
        <taxon>Agaricales</taxon>
        <taxon>Marasmiineae</taxon>
        <taxon>Mycenaceae</taxon>
        <taxon>Mycena</taxon>
    </lineage>
</organism>
<feature type="signal peptide" evidence="1">
    <location>
        <begin position="1"/>
        <end position="21"/>
    </location>
</feature>
<evidence type="ECO:0000256" key="1">
    <source>
        <dbReference type="SAM" id="SignalP"/>
    </source>
</evidence>
<gene>
    <name evidence="2" type="ORF">DFH08DRAFT_795634</name>
</gene>
<sequence length="188" mass="20230">MLTKAGTHLASLLALATPSHAHAPAPLLLASLLYAPTRNCATSTPAPALNFHACMHAFPTCLLASTTLSLLKSPSHPLATHSSWPHSNPIEWMNTLHFTSHDLGNDDAMEGVGDGGVNADEVKVDGKIQKPYELATADKIDETYDAQTPRDSQPIQCKDQFCQVHDLKSTSQVKTQIGALKSWDPEIV</sequence>
<keyword evidence="3" id="KW-1185">Reference proteome</keyword>
<name>A0AAD7ASY0_9AGAR</name>
<accession>A0AAD7ASY0</accession>